<dbReference type="PANTHER" id="PTHR47447:SF12">
    <property type="entry name" value="PENTATRICOPEPTIDE REPEAT-CONTAINING PROTEIN ATP4 HOMOLOG, CHLOROPLASTIC"/>
    <property type="match status" value="1"/>
</dbReference>
<dbReference type="AlphaFoldDB" id="A0AAX6EDL0"/>
<feature type="repeat" description="PPR" evidence="3">
    <location>
        <begin position="261"/>
        <end position="295"/>
    </location>
</feature>
<dbReference type="InterPro" id="IPR002885">
    <property type="entry name" value="PPR_rpt"/>
</dbReference>
<dbReference type="EMBL" id="JANAVB010037419">
    <property type="protein sequence ID" value="KAJ6802053.1"/>
    <property type="molecule type" value="Genomic_DNA"/>
</dbReference>
<dbReference type="GO" id="GO:0003729">
    <property type="term" value="F:mRNA binding"/>
    <property type="evidence" value="ECO:0007669"/>
    <property type="project" value="TreeGrafter"/>
</dbReference>
<reference evidence="4" key="1">
    <citation type="journal article" date="2023" name="GigaByte">
        <title>Genome assembly of the bearded iris, Iris pallida Lam.</title>
        <authorList>
            <person name="Bruccoleri R.E."/>
            <person name="Oakeley E.J."/>
            <person name="Faust A.M.E."/>
            <person name="Altorfer M."/>
            <person name="Dessus-Babus S."/>
            <person name="Burckhardt D."/>
            <person name="Oertli M."/>
            <person name="Naumann U."/>
            <person name="Petersen F."/>
            <person name="Wong J."/>
        </authorList>
    </citation>
    <scope>NUCLEOTIDE SEQUENCE</scope>
    <source>
        <strain evidence="4">GSM-AAB239-AS_SAM_17_03QT</strain>
    </source>
</reference>
<evidence type="ECO:0000256" key="3">
    <source>
        <dbReference type="PROSITE-ProRule" id="PRU00708"/>
    </source>
</evidence>
<dbReference type="Pfam" id="PF13812">
    <property type="entry name" value="PPR_3"/>
    <property type="match status" value="1"/>
</dbReference>
<dbReference type="Proteomes" id="UP001140949">
    <property type="component" value="Unassembled WGS sequence"/>
</dbReference>
<dbReference type="GO" id="GO:0009570">
    <property type="term" value="C:chloroplast stroma"/>
    <property type="evidence" value="ECO:0007669"/>
    <property type="project" value="TreeGrafter"/>
</dbReference>
<feature type="repeat" description="PPR" evidence="3">
    <location>
        <begin position="296"/>
        <end position="330"/>
    </location>
</feature>
<dbReference type="Pfam" id="PF01535">
    <property type="entry name" value="PPR"/>
    <property type="match status" value="2"/>
</dbReference>
<comment type="similarity">
    <text evidence="1">Belongs to the PPR family. P subfamily.</text>
</comment>
<keyword evidence="2" id="KW-0677">Repeat</keyword>
<gene>
    <name evidence="4" type="ORF">M6B38_195010</name>
</gene>
<organism evidence="4 5">
    <name type="scientific">Iris pallida</name>
    <name type="common">Sweet iris</name>
    <dbReference type="NCBI Taxonomy" id="29817"/>
    <lineage>
        <taxon>Eukaryota</taxon>
        <taxon>Viridiplantae</taxon>
        <taxon>Streptophyta</taxon>
        <taxon>Embryophyta</taxon>
        <taxon>Tracheophyta</taxon>
        <taxon>Spermatophyta</taxon>
        <taxon>Magnoliopsida</taxon>
        <taxon>Liliopsida</taxon>
        <taxon>Asparagales</taxon>
        <taxon>Iridaceae</taxon>
        <taxon>Iridoideae</taxon>
        <taxon>Irideae</taxon>
        <taxon>Iris</taxon>
    </lineage>
</organism>
<dbReference type="Gene3D" id="1.25.40.10">
    <property type="entry name" value="Tetratricopeptide repeat domain"/>
    <property type="match status" value="2"/>
</dbReference>
<accession>A0AAX6EDL0</accession>
<protein>
    <submittedName>
        <fullName evidence="4">Pentatricopeptide repeat-containing protein, chloroplastic</fullName>
    </submittedName>
</protein>
<sequence>MWVFGSQNPPKPTHGCFPPSLFSYPVLPPAPPPPSTTLLLHHHFPWPKTPKPQNKLRVSLQEDTPTPFMNSIWINPNSPNAPLLRRASSGSRYARLADISASLDLSADPLSFLPLSFPKPPSEQDAVVVLNHMSNPDSSLAAFSWFRAHIANPSNPTILFNVTLKALRKSRSWAPIEPLLLEMIDSCVSPDNVTFWTVISCARLCDLPAKAIEWFERMPEFGLTPDDVTCSAMIDAYGRLGDMERSLRLYECSREERRKLDWVAFATMVRVHAASGNFDSTLNVFEEMKALRVKPNLVIYNTLLDAMGRAGRPWQVKSIYKEMGCSGLVANRGTYSALS</sequence>
<evidence type="ECO:0000256" key="1">
    <source>
        <dbReference type="ARBA" id="ARBA00007626"/>
    </source>
</evidence>
<proteinExistence type="inferred from homology"/>
<dbReference type="PROSITE" id="PS51375">
    <property type="entry name" value="PPR"/>
    <property type="match status" value="4"/>
</dbReference>
<dbReference type="InterPro" id="IPR011990">
    <property type="entry name" value="TPR-like_helical_dom_sf"/>
</dbReference>
<comment type="caution">
    <text evidence="4">The sequence shown here is derived from an EMBL/GenBank/DDBJ whole genome shotgun (WGS) entry which is preliminary data.</text>
</comment>
<name>A0AAX6EDL0_IRIPA</name>
<evidence type="ECO:0000313" key="5">
    <source>
        <dbReference type="Proteomes" id="UP001140949"/>
    </source>
</evidence>
<keyword evidence="5" id="KW-1185">Reference proteome</keyword>
<feature type="repeat" description="PPR" evidence="3">
    <location>
        <begin position="191"/>
        <end position="225"/>
    </location>
</feature>
<evidence type="ECO:0000256" key="2">
    <source>
        <dbReference type="ARBA" id="ARBA00022737"/>
    </source>
</evidence>
<feature type="repeat" description="PPR" evidence="3">
    <location>
        <begin position="226"/>
        <end position="260"/>
    </location>
</feature>
<dbReference type="PANTHER" id="PTHR47447">
    <property type="entry name" value="OS03G0856100 PROTEIN"/>
    <property type="match status" value="1"/>
</dbReference>
<dbReference type="NCBIfam" id="TIGR00756">
    <property type="entry name" value="PPR"/>
    <property type="match status" value="3"/>
</dbReference>
<dbReference type="GO" id="GO:0042134">
    <property type="term" value="F:rRNA primary transcript binding"/>
    <property type="evidence" value="ECO:0007669"/>
    <property type="project" value="TreeGrafter"/>
</dbReference>
<evidence type="ECO:0000313" key="4">
    <source>
        <dbReference type="EMBL" id="KAJ6802053.1"/>
    </source>
</evidence>
<dbReference type="GO" id="GO:0045727">
    <property type="term" value="P:positive regulation of translation"/>
    <property type="evidence" value="ECO:0007669"/>
    <property type="project" value="TreeGrafter"/>
</dbReference>
<reference evidence="4" key="2">
    <citation type="submission" date="2023-04" db="EMBL/GenBank/DDBJ databases">
        <authorList>
            <person name="Bruccoleri R.E."/>
            <person name="Oakeley E.J."/>
            <person name="Faust A.-M."/>
            <person name="Dessus-Babus S."/>
            <person name="Altorfer M."/>
            <person name="Burckhardt D."/>
            <person name="Oertli M."/>
            <person name="Naumann U."/>
            <person name="Petersen F."/>
            <person name="Wong J."/>
        </authorList>
    </citation>
    <scope>NUCLEOTIDE SEQUENCE</scope>
    <source>
        <strain evidence="4">GSM-AAB239-AS_SAM_17_03QT</strain>
        <tissue evidence="4">Leaf</tissue>
    </source>
</reference>